<gene>
    <name evidence="1" type="ORF">NQ314_019667</name>
</gene>
<keyword evidence="2" id="KW-1185">Reference proteome</keyword>
<name>A0AAV8WMM5_9CUCU</name>
<dbReference type="EMBL" id="JANEYF010005528">
    <property type="protein sequence ID" value="KAJ8927788.1"/>
    <property type="molecule type" value="Genomic_DNA"/>
</dbReference>
<sequence>MEPADFMQAPLTLTSLNCYLGSSNTAEQKVQANKQGIKLLQQYGVIPMRDTPVNCPSCGELLQTVGDTCRFGWRYSCRNHPRCIRFSPLTNTFLFKARLRAEMRADRIVKIMCMWLLHRPLMLTVKYLSLSSETGVYWFQFCRDVACSIVWHEYIPIGGAADVVEVETHLLKYKRKLNEAVDWHYFWVQYVDNSSYICTDYGPEYAKCRLVFNDHGKVEQPNYLVEQPTEEKHPLWMPVGRFNEECLNLEWKHPPPRPGMQPFRNNTDNIRSAWVNLKSQIGSSYSIDNVRQYIGEWMYRRNILQEIKDDNGRFERFLRDVGRAHPGLGKVPMRTQYEDILKCDCHECHR</sequence>
<proteinExistence type="predicted"/>
<reference evidence="1" key="1">
    <citation type="journal article" date="2023" name="Insect Mol. Biol.">
        <title>Genome sequencing provides insights into the evolution of gene families encoding plant cell wall-degrading enzymes in longhorned beetles.</title>
        <authorList>
            <person name="Shin N.R."/>
            <person name="Okamura Y."/>
            <person name="Kirsch R."/>
            <person name="Pauchet Y."/>
        </authorList>
    </citation>
    <scope>NUCLEOTIDE SEQUENCE</scope>
    <source>
        <strain evidence="1">RBIC_L_NR</strain>
    </source>
</reference>
<comment type="caution">
    <text evidence="1">The sequence shown here is derived from an EMBL/GenBank/DDBJ whole genome shotgun (WGS) entry which is preliminary data.</text>
</comment>
<evidence type="ECO:0000313" key="2">
    <source>
        <dbReference type="Proteomes" id="UP001162156"/>
    </source>
</evidence>
<evidence type="ECO:0000313" key="1">
    <source>
        <dbReference type="EMBL" id="KAJ8927788.1"/>
    </source>
</evidence>
<dbReference type="Proteomes" id="UP001162156">
    <property type="component" value="Unassembled WGS sequence"/>
</dbReference>
<dbReference type="AlphaFoldDB" id="A0AAV8WMM5"/>
<protein>
    <submittedName>
        <fullName evidence="1">Uncharacterized protein</fullName>
    </submittedName>
</protein>
<accession>A0AAV8WMM5</accession>
<organism evidence="1 2">
    <name type="scientific">Rhamnusium bicolor</name>
    <dbReference type="NCBI Taxonomy" id="1586634"/>
    <lineage>
        <taxon>Eukaryota</taxon>
        <taxon>Metazoa</taxon>
        <taxon>Ecdysozoa</taxon>
        <taxon>Arthropoda</taxon>
        <taxon>Hexapoda</taxon>
        <taxon>Insecta</taxon>
        <taxon>Pterygota</taxon>
        <taxon>Neoptera</taxon>
        <taxon>Endopterygota</taxon>
        <taxon>Coleoptera</taxon>
        <taxon>Polyphaga</taxon>
        <taxon>Cucujiformia</taxon>
        <taxon>Chrysomeloidea</taxon>
        <taxon>Cerambycidae</taxon>
        <taxon>Lepturinae</taxon>
        <taxon>Rhagiini</taxon>
        <taxon>Rhamnusium</taxon>
    </lineage>
</organism>